<accession>A0ABR2R6Q4</accession>
<evidence type="ECO:0000313" key="2">
    <source>
        <dbReference type="Proteomes" id="UP001396334"/>
    </source>
</evidence>
<dbReference type="Proteomes" id="UP001396334">
    <property type="component" value="Unassembled WGS sequence"/>
</dbReference>
<reference evidence="1 2" key="1">
    <citation type="journal article" date="2024" name="G3 (Bethesda)">
        <title>Genome assembly of Hibiscus sabdariffa L. provides insights into metabolisms of medicinal natural products.</title>
        <authorList>
            <person name="Kim T."/>
        </authorList>
    </citation>
    <scope>NUCLEOTIDE SEQUENCE [LARGE SCALE GENOMIC DNA]</scope>
    <source>
        <strain evidence="1">TK-2024</strain>
        <tissue evidence="1">Old leaves</tissue>
    </source>
</reference>
<name>A0ABR2R6Q4_9ROSI</name>
<comment type="caution">
    <text evidence="1">The sequence shown here is derived from an EMBL/GenBank/DDBJ whole genome shotgun (WGS) entry which is preliminary data.</text>
</comment>
<gene>
    <name evidence="1" type="ORF">V6N11_075501</name>
</gene>
<evidence type="ECO:0000313" key="1">
    <source>
        <dbReference type="EMBL" id="KAK9008612.1"/>
    </source>
</evidence>
<organism evidence="1 2">
    <name type="scientific">Hibiscus sabdariffa</name>
    <name type="common">roselle</name>
    <dbReference type="NCBI Taxonomy" id="183260"/>
    <lineage>
        <taxon>Eukaryota</taxon>
        <taxon>Viridiplantae</taxon>
        <taxon>Streptophyta</taxon>
        <taxon>Embryophyta</taxon>
        <taxon>Tracheophyta</taxon>
        <taxon>Spermatophyta</taxon>
        <taxon>Magnoliopsida</taxon>
        <taxon>eudicotyledons</taxon>
        <taxon>Gunneridae</taxon>
        <taxon>Pentapetalae</taxon>
        <taxon>rosids</taxon>
        <taxon>malvids</taxon>
        <taxon>Malvales</taxon>
        <taxon>Malvaceae</taxon>
        <taxon>Malvoideae</taxon>
        <taxon>Hibiscus</taxon>
    </lineage>
</organism>
<dbReference type="EMBL" id="JBBPBN010000026">
    <property type="protein sequence ID" value="KAK9008612.1"/>
    <property type="molecule type" value="Genomic_DNA"/>
</dbReference>
<sequence length="88" mass="10109">MATVVVGSLLQNRKLSSSSPRVNLLLNRFTRWIVPGLESFSTLVELVFLTPPLARRIFMSSRPIPLDHATKTSVKRSFEDDMFHECYR</sequence>
<keyword evidence="2" id="KW-1185">Reference proteome</keyword>
<protein>
    <submittedName>
        <fullName evidence="1">Uncharacterized protein</fullName>
    </submittedName>
</protein>
<proteinExistence type="predicted"/>